<reference evidence="1 2" key="1">
    <citation type="submission" date="2007-01" db="EMBL/GenBank/DDBJ databases">
        <authorList>
            <person name="Haygood M."/>
            <person name="Podell S."/>
            <person name="Anderson C."/>
            <person name="Hopkinson B."/>
            <person name="Roe K."/>
            <person name="Barbeau K."/>
            <person name="Gaasterland T."/>
            <person name="Ferriera S."/>
            <person name="Johnson J."/>
            <person name="Kravitz S."/>
            <person name="Beeson K."/>
            <person name="Sutton G."/>
            <person name="Rogers Y.-H."/>
            <person name="Friedman R."/>
            <person name="Frazier M."/>
            <person name="Venter J.C."/>
        </authorList>
    </citation>
    <scope>NUCLEOTIDE SEQUENCE [LARGE SCALE GENOMIC DNA]</scope>
    <source>
        <strain evidence="1 2">ATCC 23134</strain>
    </source>
</reference>
<name>A1ZF27_MICM2</name>
<evidence type="ECO:0000313" key="2">
    <source>
        <dbReference type="Proteomes" id="UP000004095"/>
    </source>
</evidence>
<dbReference type="Pfam" id="PF01963">
    <property type="entry name" value="TraB_PrgY_gumN"/>
    <property type="match status" value="1"/>
</dbReference>
<dbReference type="PANTHER" id="PTHR40590:SF1">
    <property type="entry name" value="CYTOPLASMIC PROTEIN"/>
    <property type="match status" value="1"/>
</dbReference>
<dbReference type="InterPro" id="IPR047111">
    <property type="entry name" value="YbaP-like"/>
</dbReference>
<sequence>MLSLPTLAQDTLPKAKSIFWEVKGPGVKKPTYLFGTHHLHDYGFINQNKIILDKLKKADIVAGEILIEASNMMKVAMASVMPNKRLNQLMSEKDYKATDECLRKYMGTGVQLFSSFKPIAIYQMIMLKKYAKTLNMNLEKTGNSSMDEYFQRSARNLNKKLIALETVEDQIKVLYDGKPLDKQVDLLLEMVYDKDSLASQEIVKLNRMYKQQDLDGLHKLMQKTASEDELKTLLVERNKKWIPKIEELLKSGKSAFIAVGAGHLPGKSGVLHLLREKGYTISPLKIKL</sequence>
<organism evidence="1 2">
    <name type="scientific">Microscilla marina ATCC 23134</name>
    <dbReference type="NCBI Taxonomy" id="313606"/>
    <lineage>
        <taxon>Bacteria</taxon>
        <taxon>Pseudomonadati</taxon>
        <taxon>Bacteroidota</taxon>
        <taxon>Cytophagia</taxon>
        <taxon>Cytophagales</taxon>
        <taxon>Microscillaceae</taxon>
        <taxon>Microscilla</taxon>
    </lineage>
</organism>
<comment type="caution">
    <text evidence="1">The sequence shown here is derived from an EMBL/GenBank/DDBJ whole genome shotgun (WGS) entry which is preliminary data.</text>
</comment>
<dbReference type="Proteomes" id="UP000004095">
    <property type="component" value="Unassembled WGS sequence"/>
</dbReference>
<dbReference type="PANTHER" id="PTHR40590">
    <property type="entry name" value="CYTOPLASMIC PROTEIN-RELATED"/>
    <property type="match status" value="1"/>
</dbReference>
<proteinExistence type="predicted"/>
<dbReference type="InterPro" id="IPR002816">
    <property type="entry name" value="TraB/PrgY/GumN_fam"/>
</dbReference>
<keyword evidence="2" id="KW-1185">Reference proteome</keyword>
<gene>
    <name evidence="1" type="ORF">M23134_07537</name>
</gene>
<dbReference type="CDD" id="cd14789">
    <property type="entry name" value="Tiki"/>
    <property type="match status" value="1"/>
</dbReference>
<protein>
    <submittedName>
        <fullName evidence="1">GumN protein</fullName>
    </submittedName>
</protein>
<dbReference type="EMBL" id="AAWS01000004">
    <property type="protein sequence ID" value="EAY31129.1"/>
    <property type="molecule type" value="Genomic_DNA"/>
</dbReference>
<dbReference type="eggNOG" id="COG3735">
    <property type="taxonomic scope" value="Bacteria"/>
</dbReference>
<dbReference type="AlphaFoldDB" id="A1ZF27"/>
<evidence type="ECO:0000313" key="1">
    <source>
        <dbReference type="EMBL" id="EAY31129.1"/>
    </source>
</evidence>
<accession>A1ZF27</accession>